<dbReference type="Proteomes" id="UP000299102">
    <property type="component" value="Unassembled WGS sequence"/>
</dbReference>
<comment type="caution">
    <text evidence="2">The sequence shown here is derived from an EMBL/GenBank/DDBJ whole genome shotgun (WGS) entry which is preliminary data.</text>
</comment>
<reference evidence="2 3" key="1">
    <citation type="journal article" date="2019" name="Commun. Biol.">
        <title>The bagworm genome reveals a unique fibroin gene that provides high tensile strength.</title>
        <authorList>
            <person name="Kono N."/>
            <person name="Nakamura H."/>
            <person name="Ohtoshi R."/>
            <person name="Tomita M."/>
            <person name="Numata K."/>
            <person name="Arakawa K."/>
        </authorList>
    </citation>
    <scope>NUCLEOTIDE SEQUENCE [LARGE SCALE GENOMIC DNA]</scope>
</reference>
<organism evidence="2 3">
    <name type="scientific">Eumeta variegata</name>
    <name type="common">Bagworm moth</name>
    <name type="synonym">Eumeta japonica</name>
    <dbReference type="NCBI Taxonomy" id="151549"/>
    <lineage>
        <taxon>Eukaryota</taxon>
        <taxon>Metazoa</taxon>
        <taxon>Ecdysozoa</taxon>
        <taxon>Arthropoda</taxon>
        <taxon>Hexapoda</taxon>
        <taxon>Insecta</taxon>
        <taxon>Pterygota</taxon>
        <taxon>Neoptera</taxon>
        <taxon>Endopterygota</taxon>
        <taxon>Lepidoptera</taxon>
        <taxon>Glossata</taxon>
        <taxon>Ditrysia</taxon>
        <taxon>Tineoidea</taxon>
        <taxon>Psychidae</taxon>
        <taxon>Oiketicinae</taxon>
        <taxon>Eumeta</taxon>
    </lineage>
</organism>
<gene>
    <name evidence="2" type="ORF">EVAR_46411_1</name>
</gene>
<evidence type="ECO:0000256" key="1">
    <source>
        <dbReference type="SAM" id="MobiDB-lite"/>
    </source>
</evidence>
<evidence type="ECO:0000313" key="2">
    <source>
        <dbReference type="EMBL" id="GBP61550.1"/>
    </source>
</evidence>
<feature type="region of interest" description="Disordered" evidence="1">
    <location>
        <begin position="1"/>
        <end position="22"/>
    </location>
</feature>
<proteinExistence type="predicted"/>
<keyword evidence="3" id="KW-1185">Reference proteome</keyword>
<name>A0A4C1XEN5_EUMVA</name>
<dbReference type="AlphaFoldDB" id="A0A4C1XEN5"/>
<protein>
    <submittedName>
        <fullName evidence="2">Uncharacterized protein</fullName>
    </submittedName>
</protein>
<dbReference type="EMBL" id="BGZK01000817">
    <property type="protein sequence ID" value="GBP61550.1"/>
    <property type="molecule type" value="Genomic_DNA"/>
</dbReference>
<accession>A0A4C1XEN5</accession>
<sequence length="84" mass="8505">MKKSSEVTRAPGQGAGAHAAEEPAADCFCPIARPVRRACRGGAGGASSRFLNTSQGYLRNYPDSAAISLAVIWTGGVGGGGRPE</sequence>
<evidence type="ECO:0000313" key="3">
    <source>
        <dbReference type="Proteomes" id="UP000299102"/>
    </source>
</evidence>